<protein>
    <submittedName>
        <fullName evidence="1">Class I SAM-dependent methyltransferase</fullName>
    </submittedName>
</protein>
<dbReference type="Proteomes" id="UP000255541">
    <property type="component" value="Unassembled WGS sequence"/>
</dbReference>
<name>A0A7Z6MS48_PSEFL</name>
<dbReference type="PANTHER" id="PTHR43667">
    <property type="entry name" value="CYCLOPROPANE-FATTY-ACYL-PHOSPHOLIPID SYNTHASE"/>
    <property type="match status" value="1"/>
</dbReference>
<sequence length="311" mass="35277">MNKHTASTLAEAERPYKIIRGPSINPYQERVVRAYGDSPDDWRKAIGNALWFQFGVYDDTCSAPPLTLDESGKRYFERQLKLAGLAPTEKPTINRILDVGCGWGTALRYMAEHFPDCQHLDGVNISGRQLQHSAKLHTKQGLSKRIHLYQCNAHDIDLLPDLDSLYDVVIMRGVISHFPNDLYETVMKKLWQRMATGGTIIISDNLYNVALDKYTSDIPDLVDRLACQHRKTADYFSSVMERSKFTIQDIRVLPSNADAVHWLLDIKSNIEQHFPNGITGALEELHVMCESLAVALVKNKLSIYSTIAKRF</sequence>
<dbReference type="SUPFAM" id="SSF53335">
    <property type="entry name" value="S-adenosyl-L-methionine-dependent methyltransferases"/>
    <property type="match status" value="1"/>
</dbReference>
<dbReference type="Pfam" id="PF13489">
    <property type="entry name" value="Methyltransf_23"/>
    <property type="match status" value="1"/>
</dbReference>
<evidence type="ECO:0000313" key="2">
    <source>
        <dbReference type="Proteomes" id="UP000255541"/>
    </source>
</evidence>
<proteinExistence type="predicted"/>
<dbReference type="EMBL" id="QRBA01000019">
    <property type="protein sequence ID" value="RDS88019.1"/>
    <property type="molecule type" value="Genomic_DNA"/>
</dbReference>
<dbReference type="Gene3D" id="3.40.50.150">
    <property type="entry name" value="Vaccinia Virus protein VP39"/>
    <property type="match status" value="1"/>
</dbReference>
<gene>
    <name evidence="1" type="ORF">DL347_27115</name>
</gene>
<dbReference type="CDD" id="cd02440">
    <property type="entry name" value="AdoMet_MTases"/>
    <property type="match status" value="1"/>
</dbReference>
<reference evidence="1 2" key="1">
    <citation type="submission" date="2018-07" db="EMBL/GenBank/DDBJ databases">
        <title>Draft Genome Sequence of Pseudomonas fluorescens AHK-1 associated with canker disease of kiwifruit.</title>
        <authorList>
            <person name="Wu Z."/>
        </authorList>
    </citation>
    <scope>NUCLEOTIDE SEQUENCE [LARGE SCALE GENOMIC DNA]</scope>
    <source>
        <strain evidence="1 2">AHK-1</strain>
    </source>
</reference>
<keyword evidence="1" id="KW-0808">Transferase</keyword>
<evidence type="ECO:0000313" key="1">
    <source>
        <dbReference type="EMBL" id="RDS88019.1"/>
    </source>
</evidence>
<dbReference type="PANTHER" id="PTHR43667:SF2">
    <property type="entry name" value="FATTY ACID C-METHYL TRANSFERASE"/>
    <property type="match status" value="1"/>
</dbReference>
<accession>A0A7Z6MS48</accession>
<dbReference type="InterPro" id="IPR029063">
    <property type="entry name" value="SAM-dependent_MTases_sf"/>
</dbReference>
<comment type="caution">
    <text evidence="1">The sequence shown here is derived from an EMBL/GenBank/DDBJ whole genome shotgun (WGS) entry which is preliminary data.</text>
</comment>
<dbReference type="GO" id="GO:0032259">
    <property type="term" value="P:methylation"/>
    <property type="evidence" value="ECO:0007669"/>
    <property type="project" value="UniProtKB-KW"/>
</dbReference>
<dbReference type="AlphaFoldDB" id="A0A7Z6MS48"/>
<dbReference type="InterPro" id="IPR050723">
    <property type="entry name" value="CFA/CMAS"/>
</dbReference>
<organism evidence="1 2">
    <name type="scientific">Pseudomonas fluorescens</name>
    <dbReference type="NCBI Taxonomy" id="294"/>
    <lineage>
        <taxon>Bacteria</taxon>
        <taxon>Pseudomonadati</taxon>
        <taxon>Pseudomonadota</taxon>
        <taxon>Gammaproteobacteria</taxon>
        <taxon>Pseudomonadales</taxon>
        <taxon>Pseudomonadaceae</taxon>
        <taxon>Pseudomonas</taxon>
    </lineage>
</organism>
<keyword evidence="1" id="KW-0489">Methyltransferase</keyword>
<dbReference type="RefSeq" id="WP_115488521.1">
    <property type="nucleotide sequence ID" value="NZ_QRBA01000019.1"/>
</dbReference>
<dbReference type="GO" id="GO:0008168">
    <property type="term" value="F:methyltransferase activity"/>
    <property type="evidence" value="ECO:0007669"/>
    <property type="project" value="UniProtKB-KW"/>
</dbReference>